<name>A0ABW5RA69_9BACL</name>
<evidence type="ECO:0000313" key="2">
    <source>
        <dbReference type="Proteomes" id="UP001597497"/>
    </source>
</evidence>
<evidence type="ECO:0008006" key="3">
    <source>
        <dbReference type="Google" id="ProtNLM"/>
    </source>
</evidence>
<sequence length="73" mass="7635">MTYVTKNYKELGGDRWTVGGDLNFITGAKVLSDGVQATAIADHADPATATSTAIATKQNQILAVLRSLGIIAE</sequence>
<protein>
    <recommendedName>
        <fullName evidence="3">Head fiber protein</fullName>
    </recommendedName>
</protein>
<reference evidence="2" key="1">
    <citation type="journal article" date="2019" name="Int. J. Syst. Evol. Microbiol.">
        <title>The Global Catalogue of Microorganisms (GCM) 10K type strain sequencing project: providing services to taxonomists for standard genome sequencing and annotation.</title>
        <authorList>
            <consortium name="The Broad Institute Genomics Platform"/>
            <consortium name="The Broad Institute Genome Sequencing Center for Infectious Disease"/>
            <person name="Wu L."/>
            <person name="Ma J."/>
        </authorList>
    </citation>
    <scope>NUCLEOTIDE SEQUENCE [LARGE SCALE GENOMIC DNA]</scope>
    <source>
        <strain evidence="2">KCTC 33676</strain>
    </source>
</reference>
<accession>A0ABW5RA69</accession>
<evidence type="ECO:0000313" key="1">
    <source>
        <dbReference type="EMBL" id="MFD2671818.1"/>
    </source>
</evidence>
<proteinExistence type="predicted"/>
<gene>
    <name evidence="1" type="ORF">ACFSUC_09380</name>
</gene>
<dbReference type="RefSeq" id="WP_379929292.1">
    <property type="nucleotide sequence ID" value="NZ_JBHUMM010000015.1"/>
</dbReference>
<dbReference type="EMBL" id="JBHUMM010000015">
    <property type="protein sequence ID" value="MFD2671818.1"/>
    <property type="molecule type" value="Genomic_DNA"/>
</dbReference>
<keyword evidence="2" id="KW-1185">Reference proteome</keyword>
<organism evidence="1 2">
    <name type="scientific">Marinicrinis sediminis</name>
    <dbReference type="NCBI Taxonomy" id="1652465"/>
    <lineage>
        <taxon>Bacteria</taxon>
        <taxon>Bacillati</taxon>
        <taxon>Bacillota</taxon>
        <taxon>Bacilli</taxon>
        <taxon>Bacillales</taxon>
        <taxon>Paenibacillaceae</taxon>
    </lineage>
</organism>
<comment type="caution">
    <text evidence="1">The sequence shown here is derived from an EMBL/GenBank/DDBJ whole genome shotgun (WGS) entry which is preliminary data.</text>
</comment>
<dbReference type="Proteomes" id="UP001597497">
    <property type="component" value="Unassembled WGS sequence"/>
</dbReference>